<keyword evidence="1 4" id="KW-0812">Transmembrane</keyword>
<dbReference type="AlphaFoldDB" id="A0A931NEX3"/>
<dbReference type="InterPro" id="IPR036259">
    <property type="entry name" value="MFS_trans_sf"/>
</dbReference>
<feature type="transmembrane region" description="Helical" evidence="4">
    <location>
        <begin position="361"/>
        <end position="380"/>
    </location>
</feature>
<evidence type="ECO:0000259" key="5">
    <source>
        <dbReference type="PROSITE" id="PS50850"/>
    </source>
</evidence>
<dbReference type="InterPro" id="IPR020846">
    <property type="entry name" value="MFS_dom"/>
</dbReference>
<sequence>MNRSLLMLAACQALLLINNITFIAINGLVGLALAPVGWMATLPITGYVVGAAVSALPVARLQARWGRQKTFQLGLAVAFFSAGLCAWAAYEQSFWGLVAATVIAGFYSANGALYRFAGPELVPASHRERALSWVLAGGVVGAFLGPELATLSRDWVPVPFVGAYLALMGVALLGGGIMAFIHFPPLSAAKPDAPPGRTLRELARQPDYLVAVVAAALGYGIMNLLMAATPIAMQQCQLPFSSAAWVLKWHVLGMYVPSFFTGHLIQRFGARPIMAAGAVLNLGCVGVALSGVDLMHFWVALTALGVGWNFLYTGASSLLQKTYRPEEKTLAQGGMDSAVFWTMALSSFSSGALITTQGWTWLNWGSLLPIAWVFLALLLLRSPQPRRGI</sequence>
<feature type="transmembrane region" description="Helical" evidence="4">
    <location>
        <begin position="71"/>
        <end position="90"/>
    </location>
</feature>
<feature type="transmembrane region" description="Helical" evidence="4">
    <location>
        <begin position="161"/>
        <end position="181"/>
    </location>
</feature>
<dbReference type="Gene3D" id="1.20.1250.20">
    <property type="entry name" value="MFS general substrate transporter like domains"/>
    <property type="match status" value="1"/>
</dbReference>
<evidence type="ECO:0000313" key="7">
    <source>
        <dbReference type="Proteomes" id="UP000620139"/>
    </source>
</evidence>
<dbReference type="SUPFAM" id="SSF103473">
    <property type="entry name" value="MFS general substrate transporter"/>
    <property type="match status" value="1"/>
</dbReference>
<dbReference type="InterPro" id="IPR011701">
    <property type="entry name" value="MFS"/>
</dbReference>
<keyword evidence="7" id="KW-1185">Reference proteome</keyword>
<dbReference type="RefSeq" id="WP_198101762.1">
    <property type="nucleotide sequence ID" value="NZ_JAEDAL010000009.1"/>
</dbReference>
<dbReference type="PANTHER" id="PTHR23534">
    <property type="entry name" value="MFS PERMEASE"/>
    <property type="match status" value="1"/>
</dbReference>
<feature type="transmembrane region" description="Helical" evidence="4">
    <location>
        <begin position="208"/>
        <end position="233"/>
    </location>
</feature>
<organism evidence="6 7">
    <name type="scientific">Inhella gelatinilytica</name>
    <dbReference type="NCBI Taxonomy" id="2795030"/>
    <lineage>
        <taxon>Bacteria</taxon>
        <taxon>Pseudomonadati</taxon>
        <taxon>Pseudomonadota</taxon>
        <taxon>Betaproteobacteria</taxon>
        <taxon>Burkholderiales</taxon>
        <taxon>Sphaerotilaceae</taxon>
        <taxon>Inhella</taxon>
    </lineage>
</organism>
<evidence type="ECO:0000256" key="2">
    <source>
        <dbReference type="ARBA" id="ARBA00022989"/>
    </source>
</evidence>
<gene>
    <name evidence="6" type="ORF">I7X43_14990</name>
</gene>
<dbReference type="PANTHER" id="PTHR23534:SF1">
    <property type="entry name" value="MAJOR FACILITATOR SUPERFAMILY PROTEIN"/>
    <property type="match status" value="1"/>
</dbReference>
<feature type="transmembrane region" description="Helical" evidence="4">
    <location>
        <begin position="38"/>
        <end position="59"/>
    </location>
</feature>
<reference evidence="6" key="1">
    <citation type="submission" date="2020-12" db="EMBL/GenBank/DDBJ databases">
        <title>The genome sequence of Inhella sp. 4Y17.</title>
        <authorList>
            <person name="Liu Y."/>
        </authorList>
    </citation>
    <scope>NUCLEOTIDE SEQUENCE</scope>
    <source>
        <strain evidence="6">4Y10</strain>
    </source>
</reference>
<protein>
    <submittedName>
        <fullName evidence="6">MFS transporter</fullName>
    </submittedName>
</protein>
<name>A0A931NEX3_9BURK</name>
<feature type="transmembrane region" description="Helical" evidence="4">
    <location>
        <begin position="272"/>
        <end position="291"/>
    </location>
</feature>
<feature type="transmembrane region" description="Helical" evidence="4">
    <location>
        <begin position="130"/>
        <end position="149"/>
    </location>
</feature>
<keyword evidence="3 4" id="KW-0472">Membrane</keyword>
<feature type="transmembrane region" description="Helical" evidence="4">
    <location>
        <begin position="96"/>
        <end position="118"/>
    </location>
</feature>
<comment type="caution">
    <text evidence="6">The sequence shown here is derived from an EMBL/GenBank/DDBJ whole genome shotgun (WGS) entry which is preliminary data.</text>
</comment>
<evidence type="ECO:0000256" key="1">
    <source>
        <dbReference type="ARBA" id="ARBA00022692"/>
    </source>
</evidence>
<feature type="domain" description="Major facilitator superfamily (MFS) profile" evidence="5">
    <location>
        <begin position="207"/>
        <end position="389"/>
    </location>
</feature>
<dbReference type="GO" id="GO:0022857">
    <property type="term" value="F:transmembrane transporter activity"/>
    <property type="evidence" value="ECO:0007669"/>
    <property type="project" value="InterPro"/>
</dbReference>
<dbReference type="EMBL" id="JAEDAL010000009">
    <property type="protein sequence ID" value="MBH9554149.1"/>
    <property type="molecule type" value="Genomic_DNA"/>
</dbReference>
<evidence type="ECO:0000313" key="6">
    <source>
        <dbReference type="EMBL" id="MBH9554149.1"/>
    </source>
</evidence>
<accession>A0A931NEX3</accession>
<dbReference type="PROSITE" id="PS50850">
    <property type="entry name" value="MFS"/>
    <property type="match status" value="1"/>
</dbReference>
<feature type="transmembrane region" description="Helical" evidence="4">
    <location>
        <begin position="245"/>
        <end position="265"/>
    </location>
</feature>
<evidence type="ECO:0000256" key="3">
    <source>
        <dbReference type="ARBA" id="ARBA00023136"/>
    </source>
</evidence>
<dbReference type="Pfam" id="PF07690">
    <property type="entry name" value="MFS_1"/>
    <property type="match status" value="1"/>
</dbReference>
<evidence type="ECO:0000256" key="4">
    <source>
        <dbReference type="SAM" id="Phobius"/>
    </source>
</evidence>
<proteinExistence type="predicted"/>
<dbReference type="Proteomes" id="UP000620139">
    <property type="component" value="Unassembled WGS sequence"/>
</dbReference>
<keyword evidence="2 4" id="KW-1133">Transmembrane helix</keyword>